<dbReference type="Proteomes" id="UP000077266">
    <property type="component" value="Unassembled WGS sequence"/>
</dbReference>
<name>A0A165KWV0_EXIGL</name>
<proteinExistence type="predicted"/>
<sequence>MFNLTSSSLHRLINEHYRTAVYRLNDDLLSMIFFVISGPVDRLDHSLKSAILLSHICRRWRSLALSLARLWNTVHWRPGGRQHVEAALAALDRSRNAPLAVQIQLSRIPRSDDTLLSDLNDGHALLRAVLTPQHLRRMTDFSLSVSQPFWDDELLQPFFHPGRLAMPALRQLSLYFWMQETRTDLDVNIDCSDLKELHVVGLRTREPGIMVGPSTTRVALGCGDLKLTDVVSVLQHGSGLQSFEIGTILGHFTTIIHDIDPNNINFCAGRIAGTVANLRNFSVHELWSPGDFATLQDVISTSTIRCCCVAQSYDPIAEEAWVRFLDMPSLGDVVELRLSGSRGEEIEFIAAKHNRTRELYCDKATAFACLPLALDSHPAILSTLEALTLDIVKWTEYMDIVEARGARMPLLQRVHLIIHQYYVDKFGLEDEMEDYLGAPIDMPRLESVVFDIGRSTPPSVNLTIRFLAISIQLLRCMTRGNARWGVAFVGGEEAKAVFASRCEEIAKSVPEEEQTTLHVVAAAWPPFILGTDRDAEDA</sequence>
<evidence type="ECO:0008006" key="3">
    <source>
        <dbReference type="Google" id="ProtNLM"/>
    </source>
</evidence>
<evidence type="ECO:0000313" key="1">
    <source>
        <dbReference type="EMBL" id="KZV97014.1"/>
    </source>
</evidence>
<organism evidence="1 2">
    <name type="scientific">Exidia glandulosa HHB12029</name>
    <dbReference type="NCBI Taxonomy" id="1314781"/>
    <lineage>
        <taxon>Eukaryota</taxon>
        <taxon>Fungi</taxon>
        <taxon>Dikarya</taxon>
        <taxon>Basidiomycota</taxon>
        <taxon>Agaricomycotina</taxon>
        <taxon>Agaricomycetes</taxon>
        <taxon>Auriculariales</taxon>
        <taxon>Exidiaceae</taxon>
        <taxon>Exidia</taxon>
    </lineage>
</organism>
<dbReference type="InParanoid" id="A0A165KWV0"/>
<gene>
    <name evidence="1" type="ORF">EXIGLDRAFT_704316</name>
</gene>
<dbReference type="EMBL" id="KV425935">
    <property type="protein sequence ID" value="KZV97014.1"/>
    <property type="molecule type" value="Genomic_DNA"/>
</dbReference>
<reference evidence="1 2" key="1">
    <citation type="journal article" date="2016" name="Mol. Biol. Evol.">
        <title>Comparative Genomics of Early-Diverging Mushroom-Forming Fungi Provides Insights into the Origins of Lignocellulose Decay Capabilities.</title>
        <authorList>
            <person name="Nagy L.G."/>
            <person name="Riley R."/>
            <person name="Tritt A."/>
            <person name="Adam C."/>
            <person name="Daum C."/>
            <person name="Floudas D."/>
            <person name="Sun H."/>
            <person name="Yadav J.S."/>
            <person name="Pangilinan J."/>
            <person name="Larsson K.H."/>
            <person name="Matsuura K."/>
            <person name="Barry K."/>
            <person name="Labutti K."/>
            <person name="Kuo R."/>
            <person name="Ohm R.A."/>
            <person name="Bhattacharya S.S."/>
            <person name="Shirouzu T."/>
            <person name="Yoshinaga Y."/>
            <person name="Martin F.M."/>
            <person name="Grigoriev I.V."/>
            <person name="Hibbett D.S."/>
        </authorList>
    </citation>
    <scope>NUCLEOTIDE SEQUENCE [LARGE SCALE GENOMIC DNA]</scope>
    <source>
        <strain evidence="1 2">HHB12029</strain>
    </source>
</reference>
<protein>
    <recommendedName>
        <fullName evidence="3">F-box domain-containing protein</fullName>
    </recommendedName>
</protein>
<evidence type="ECO:0000313" key="2">
    <source>
        <dbReference type="Proteomes" id="UP000077266"/>
    </source>
</evidence>
<keyword evidence="2" id="KW-1185">Reference proteome</keyword>
<accession>A0A165KWV0</accession>
<dbReference type="OrthoDB" id="3341212at2759"/>
<dbReference type="AlphaFoldDB" id="A0A165KWV0"/>